<keyword evidence="1" id="KW-0969">Cilium</keyword>
<dbReference type="Proteomes" id="UP000061432">
    <property type="component" value="Chromosome"/>
</dbReference>
<sequence length="121" mass="12975">MSYAANAYARTSQVALTPREAEAAILIKAAVSLQAVQDNWGAHQLTLDDALGYNRKVWTLLATSATEADSPLSQELKVSMAQLGAFVFTRTLDTLVEPSADKLTALIEINRNLANGLRGNA</sequence>
<dbReference type="RefSeq" id="WP_060845845.1">
    <property type="nucleotide sequence ID" value="NZ_AP014704.1"/>
</dbReference>
<reference evidence="1 2" key="1">
    <citation type="journal article" date="2015" name="Genome Announc.">
        <title>Complete Genome Sequence of Methylobacterium aquaticum Strain 22A, Isolated from Racomitrium japonicum Moss.</title>
        <authorList>
            <person name="Tani A."/>
            <person name="Ogura Y."/>
            <person name="Hayashi T."/>
            <person name="Kimbara K."/>
        </authorList>
    </citation>
    <scope>NUCLEOTIDE SEQUENCE [LARGE SCALE GENOMIC DNA]</scope>
    <source>
        <strain evidence="1 2">MA-22A</strain>
    </source>
</reference>
<proteinExistence type="predicted"/>
<protein>
    <submittedName>
        <fullName evidence="1">Flagellar protein FlaF</fullName>
    </submittedName>
</protein>
<dbReference type="AlphaFoldDB" id="A0A0C6FBW7"/>
<organism evidence="1 2">
    <name type="scientific">Methylobacterium aquaticum</name>
    <dbReference type="NCBI Taxonomy" id="270351"/>
    <lineage>
        <taxon>Bacteria</taxon>
        <taxon>Pseudomonadati</taxon>
        <taxon>Pseudomonadota</taxon>
        <taxon>Alphaproteobacteria</taxon>
        <taxon>Hyphomicrobiales</taxon>
        <taxon>Methylobacteriaceae</taxon>
        <taxon>Methylobacterium</taxon>
    </lineage>
</organism>
<reference evidence="2" key="2">
    <citation type="submission" date="2015-01" db="EMBL/GenBank/DDBJ databases">
        <title>Complete genome sequence of Methylobacterium aquaticum strain 22A.</title>
        <authorList>
            <person name="Tani A."/>
            <person name="Ogura Y."/>
            <person name="Hayashi T."/>
        </authorList>
    </citation>
    <scope>NUCLEOTIDE SEQUENCE [LARGE SCALE GENOMIC DNA]</scope>
    <source>
        <strain evidence="2">MA-22A</strain>
    </source>
</reference>
<dbReference type="EMBL" id="AP014704">
    <property type="protein sequence ID" value="BAQ44312.1"/>
    <property type="molecule type" value="Genomic_DNA"/>
</dbReference>
<dbReference type="OrthoDB" id="8563081at2"/>
<dbReference type="STRING" id="270351.Maq22A_c04465"/>
<evidence type="ECO:0000313" key="2">
    <source>
        <dbReference type="Proteomes" id="UP000061432"/>
    </source>
</evidence>
<accession>A0A0C6FBW7</accession>
<dbReference type="InterPro" id="IPR010845">
    <property type="entry name" value="FlaF"/>
</dbReference>
<name>A0A0C6FBW7_9HYPH</name>
<dbReference type="NCBIfam" id="NF009435">
    <property type="entry name" value="PRK12794.1"/>
    <property type="match status" value="1"/>
</dbReference>
<evidence type="ECO:0000313" key="1">
    <source>
        <dbReference type="EMBL" id="BAQ44312.1"/>
    </source>
</evidence>
<dbReference type="KEGG" id="maqu:Maq22A_c04465"/>
<dbReference type="Pfam" id="PF07309">
    <property type="entry name" value="FlaF"/>
    <property type="match status" value="1"/>
</dbReference>
<gene>
    <name evidence="1" type="primary">flaF</name>
    <name evidence="1" type="ORF">Maq22A_c04465</name>
</gene>
<keyword evidence="1" id="KW-0966">Cell projection</keyword>
<dbReference type="PATRIC" id="fig|270351.10.peg.869"/>
<keyword evidence="1" id="KW-0282">Flagellum</keyword>
<dbReference type="GO" id="GO:0044781">
    <property type="term" value="P:bacterial-type flagellum organization"/>
    <property type="evidence" value="ECO:0007669"/>
    <property type="project" value="InterPro"/>
</dbReference>